<keyword evidence="2" id="KW-1185">Reference proteome</keyword>
<sequence>MFDPFASALDAIFNAPGSEAAEHVSIYGVRTPNIRVIRGRNDQMVRLGESQIITGTHRVEIRKSQVPDLCHGDTLMIGVIGDDDAFVAKEELALTGEPIGDDENLTWTIGAESVDVSR</sequence>
<evidence type="ECO:0000313" key="2">
    <source>
        <dbReference type="Proteomes" id="UP001595681"/>
    </source>
</evidence>
<dbReference type="Proteomes" id="UP001595681">
    <property type="component" value="Unassembled WGS sequence"/>
</dbReference>
<dbReference type="InterPro" id="IPR008018">
    <property type="entry name" value="Phage_tail_attach_FII"/>
</dbReference>
<name>A0ABV7NH21_9SPHN</name>
<protein>
    <submittedName>
        <fullName evidence="1">Uncharacterized protein</fullName>
    </submittedName>
</protein>
<accession>A0ABV7NH21</accession>
<gene>
    <name evidence="1" type="ORF">ACFOKF_16545</name>
</gene>
<organism evidence="1 2">
    <name type="scientific">Sphingobium rhizovicinum</name>
    <dbReference type="NCBI Taxonomy" id="432308"/>
    <lineage>
        <taxon>Bacteria</taxon>
        <taxon>Pseudomonadati</taxon>
        <taxon>Pseudomonadota</taxon>
        <taxon>Alphaproteobacteria</taxon>
        <taxon>Sphingomonadales</taxon>
        <taxon>Sphingomonadaceae</taxon>
        <taxon>Sphingobium</taxon>
    </lineage>
</organism>
<dbReference type="RefSeq" id="WP_380797031.1">
    <property type="nucleotide sequence ID" value="NZ_JBHRVU010000004.1"/>
</dbReference>
<dbReference type="EMBL" id="JBHRVU010000004">
    <property type="protein sequence ID" value="MFC3442784.1"/>
    <property type="molecule type" value="Genomic_DNA"/>
</dbReference>
<comment type="caution">
    <text evidence="1">The sequence shown here is derived from an EMBL/GenBank/DDBJ whole genome shotgun (WGS) entry which is preliminary data.</text>
</comment>
<evidence type="ECO:0000313" key="1">
    <source>
        <dbReference type="EMBL" id="MFC3442784.1"/>
    </source>
</evidence>
<reference evidence="2" key="1">
    <citation type="journal article" date="2019" name="Int. J. Syst. Evol. Microbiol.">
        <title>The Global Catalogue of Microorganisms (GCM) 10K type strain sequencing project: providing services to taxonomists for standard genome sequencing and annotation.</title>
        <authorList>
            <consortium name="The Broad Institute Genomics Platform"/>
            <consortium name="The Broad Institute Genome Sequencing Center for Infectious Disease"/>
            <person name="Wu L."/>
            <person name="Ma J."/>
        </authorList>
    </citation>
    <scope>NUCLEOTIDE SEQUENCE [LARGE SCALE GENOMIC DNA]</scope>
    <source>
        <strain evidence="2">CCM 7491</strain>
    </source>
</reference>
<proteinExistence type="predicted"/>
<dbReference type="Pfam" id="PF05354">
    <property type="entry name" value="Phage_attach"/>
    <property type="match status" value="1"/>
</dbReference>